<keyword evidence="5" id="KW-1185">Reference proteome</keyword>
<dbReference type="Gene3D" id="3.10.129.10">
    <property type="entry name" value="Hotdog Thioesterase"/>
    <property type="match status" value="1"/>
</dbReference>
<dbReference type="InterPro" id="IPR039298">
    <property type="entry name" value="ACOT13"/>
</dbReference>
<dbReference type="EMBL" id="JBHLWQ010000055">
    <property type="protein sequence ID" value="MFC0199890.1"/>
    <property type="molecule type" value="Genomic_DNA"/>
</dbReference>
<gene>
    <name evidence="4" type="ORF">ACFFIZ_06035</name>
</gene>
<keyword evidence="2 4" id="KW-0378">Hydrolase</keyword>
<evidence type="ECO:0000256" key="2">
    <source>
        <dbReference type="ARBA" id="ARBA00022801"/>
    </source>
</evidence>
<dbReference type="CDD" id="cd03443">
    <property type="entry name" value="PaaI_thioesterase"/>
    <property type="match status" value="1"/>
</dbReference>
<feature type="domain" description="Thioesterase" evidence="3">
    <location>
        <begin position="41"/>
        <end position="119"/>
    </location>
</feature>
<dbReference type="NCBIfam" id="TIGR00369">
    <property type="entry name" value="unchar_dom_1"/>
    <property type="match status" value="1"/>
</dbReference>
<proteinExistence type="inferred from homology"/>
<evidence type="ECO:0000313" key="5">
    <source>
        <dbReference type="Proteomes" id="UP001589795"/>
    </source>
</evidence>
<dbReference type="InterPro" id="IPR029069">
    <property type="entry name" value="HotDog_dom_sf"/>
</dbReference>
<dbReference type="InterPro" id="IPR003736">
    <property type="entry name" value="PAAI_dom"/>
</dbReference>
<dbReference type="Pfam" id="PF03061">
    <property type="entry name" value="4HBT"/>
    <property type="match status" value="1"/>
</dbReference>
<organism evidence="4 5">
    <name type="scientific">Paracoccus rhizosphaerae</name>
    <dbReference type="NCBI Taxonomy" id="1133347"/>
    <lineage>
        <taxon>Bacteria</taxon>
        <taxon>Pseudomonadati</taxon>
        <taxon>Pseudomonadota</taxon>
        <taxon>Alphaproteobacteria</taxon>
        <taxon>Rhodobacterales</taxon>
        <taxon>Paracoccaceae</taxon>
        <taxon>Paracoccus</taxon>
    </lineage>
</organism>
<accession>A0ABV6CGN4</accession>
<comment type="similarity">
    <text evidence="1">Belongs to the thioesterase PaaI family.</text>
</comment>
<dbReference type="GO" id="GO:0016787">
    <property type="term" value="F:hydrolase activity"/>
    <property type="evidence" value="ECO:0007669"/>
    <property type="project" value="UniProtKB-KW"/>
</dbReference>
<evidence type="ECO:0000256" key="1">
    <source>
        <dbReference type="ARBA" id="ARBA00008324"/>
    </source>
</evidence>
<comment type="caution">
    <text evidence="4">The sequence shown here is derived from an EMBL/GenBank/DDBJ whole genome shotgun (WGS) entry which is preliminary data.</text>
</comment>
<dbReference type="PANTHER" id="PTHR21660">
    <property type="entry name" value="THIOESTERASE SUPERFAMILY MEMBER-RELATED"/>
    <property type="match status" value="1"/>
</dbReference>
<dbReference type="Proteomes" id="UP001589795">
    <property type="component" value="Unassembled WGS sequence"/>
</dbReference>
<dbReference type="RefSeq" id="WP_265505182.1">
    <property type="nucleotide sequence ID" value="NZ_JAOTBE010000001.1"/>
</dbReference>
<dbReference type="EC" id="3.1.2.-" evidence="4"/>
<dbReference type="PANTHER" id="PTHR21660:SF1">
    <property type="entry name" value="ACYL-COENZYME A THIOESTERASE 13"/>
    <property type="match status" value="1"/>
</dbReference>
<reference evidence="4 5" key="1">
    <citation type="submission" date="2024-09" db="EMBL/GenBank/DDBJ databases">
        <authorList>
            <person name="Sun Q."/>
            <person name="Mori K."/>
        </authorList>
    </citation>
    <scope>NUCLEOTIDE SEQUENCE [LARGE SCALE GENOMIC DNA]</scope>
    <source>
        <strain evidence="4 5">CCM 7904</strain>
    </source>
</reference>
<dbReference type="SUPFAM" id="SSF54637">
    <property type="entry name" value="Thioesterase/thiol ester dehydrase-isomerase"/>
    <property type="match status" value="1"/>
</dbReference>
<evidence type="ECO:0000259" key="3">
    <source>
        <dbReference type="Pfam" id="PF03061"/>
    </source>
</evidence>
<evidence type="ECO:0000313" key="4">
    <source>
        <dbReference type="EMBL" id="MFC0199890.1"/>
    </source>
</evidence>
<protein>
    <submittedName>
        <fullName evidence="4">PaaI family thioesterase</fullName>
        <ecNumber evidence="4">3.1.2.-</ecNumber>
    </submittedName>
</protein>
<dbReference type="InterPro" id="IPR006683">
    <property type="entry name" value="Thioestr_dom"/>
</dbReference>
<sequence>MGVIRDETGTQRLIGYDLDVGQGDGIARCRLRLDDRHLNRQGILHGGLAATLLDSAMGATGSLTVDASGRHPFTTLSLTVNYLASGRPGAVEATGRITGGGRATLFIEGELRHEDGTLIATATGVFRKSRQEPA</sequence>
<name>A0ABV6CGN4_9RHOB</name>